<organism evidence="5 6">
    <name type="scientific">Cellulomonas terrae</name>
    <dbReference type="NCBI Taxonomy" id="311234"/>
    <lineage>
        <taxon>Bacteria</taxon>
        <taxon>Bacillati</taxon>
        <taxon>Actinomycetota</taxon>
        <taxon>Actinomycetes</taxon>
        <taxon>Micrococcales</taxon>
        <taxon>Cellulomonadaceae</taxon>
        <taxon>Cellulomonas</taxon>
    </lineage>
</organism>
<feature type="domain" description="HTH araC/xylS-type" evidence="4">
    <location>
        <begin position="223"/>
        <end position="324"/>
    </location>
</feature>
<evidence type="ECO:0000313" key="6">
    <source>
        <dbReference type="Proteomes" id="UP000321049"/>
    </source>
</evidence>
<dbReference type="InterPro" id="IPR018060">
    <property type="entry name" value="HTH_AraC"/>
</dbReference>
<dbReference type="InterPro" id="IPR020449">
    <property type="entry name" value="Tscrpt_reg_AraC-type_HTH"/>
</dbReference>
<reference evidence="5 6" key="1">
    <citation type="submission" date="2019-07" db="EMBL/GenBank/DDBJ databases">
        <title>Whole genome shotgun sequence of Cellulomonas terrae NBRC 100819.</title>
        <authorList>
            <person name="Hosoyama A."/>
            <person name="Uohara A."/>
            <person name="Ohji S."/>
            <person name="Ichikawa N."/>
        </authorList>
    </citation>
    <scope>NUCLEOTIDE SEQUENCE [LARGE SCALE GENOMIC DNA]</scope>
    <source>
        <strain evidence="5 6">NBRC 100819</strain>
    </source>
</reference>
<keyword evidence="3" id="KW-0804">Transcription</keyword>
<dbReference type="PRINTS" id="PR00032">
    <property type="entry name" value="HTHARAC"/>
</dbReference>
<dbReference type="SMART" id="SM00342">
    <property type="entry name" value="HTH_ARAC"/>
    <property type="match status" value="1"/>
</dbReference>
<keyword evidence="6" id="KW-1185">Reference proteome</keyword>
<dbReference type="InterPro" id="IPR035418">
    <property type="entry name" value="AraC-bd_2"/>
</dbReference>
<evidence type="ECO:0000256" key="2">
    <source>
        <dbReference type="ARBA" id="ARBA00023125"/>
    </source>
</evidence>
<dbReference type="Gene3D" id="1.10.10.60">
    <property type="entry name" value="Homeodomain-like"/>
    <property type="match status" value="1"/>
</dbReference>
<dbReference type="Pfam" id="PF12833">
    <property type="entry name" value="HTH_18"/>
    <property type="match status" value="1"/>
</dbReference>
<dbReference type="InterPro" id="IPR050204">
    <property type="entry name" value="AraC_XylS_family_regulators"/>
</dbReference>
<sequence length="326" mass="35481">MSDMWGFPVTLVLRSDDLPPDDRIEIIRDAIWSGVLPVEIEYDRPAADIEVLCRVAEAGPVNFSSARSTPTLLRRTPGLARQDHEPTVFLAVQVAGTTMVAQGDNQAVLRAGDMAVYDSTRPYTVLNTNRTDLHYFQVPRSALALPDPTIDAVAGVRIGPDNNPLAAVVAPYFDSLGSTDVLDHPTAAELVAGPSIDLLRALITTHLADAPRAAAPLRGSLVLRVQEYVRTHLADRDLTAAAIAAAHHVSVRHLYAELERAGVGLQDTIRTLRLQECRRALRDPASAHLTVAAVGARWGFVDASHFGRVFRREYGMTPREWRAAPG</sequence>
<proteinExistence type="predicted"/>
<dbReference type="OrthoDB" id="9799345at2"/>
<dbReference type="Proteomes" id="UP000321049">
    <property type="component" value="Unassembled WGS sequence"/>
</dbReference>
<dbReference type="PANTHER" id="PTHR46796:SF6">
    <property type="entry name" value="ARAC SUBFAMILY"/>
    <property type="match status" value="1"/>
</dbReference>
<dbReference type="InterPro" id="IPR009057">
    <property type="entry name" value="Homeodomain-like_sf"/>
</dbReference>
<dbReference type="Pfam" id="PF14525">
    <property type="entry name" value="AraC_binding_2"/>
    <property type="match status" value="1"/>
</dbReference>
<keyword evidence="2" id="KW-0238">DNA-binding</keyword>
<name>A0A511JJV2_9CELL</name>
<dbReference type="AlphaFoldDB" id="A0A511JJV2"/>
<evidence type="ECO:0000259" key="4">
    <source>
        <dbReference type="PROSITE" id="PS01124"/>
    </source>
</evidence>
<gene>
    <name evidence="5" type="ORF">CTE05_18290</name>
</gene>
<comment type="caution">
    <text evidence="5">The sequence shown here is derived from an EMBL/GenBank/DDBJ whole genome shotgun (WGS) entry which is preliminary data.</text>
</comment>
<accession>A0A511JJV2</accession>
<dbReference type="PANTHER" id="PTHR46796">
    <property type="entry name" value="HTH-TYPE TRANSCRIPTIONAL ACTIVATOR RHAS-RELATED"/>
    <property type="match status" value="1"/>
</dbReference>
<evidence type="ECO:0000256" key="3">
    <source>
        <dbReference type="ARBA" id="ARBA00023163"/>
    </source>
</evidence>
<keyword evidence="1" id="KW-0805">Transcription regulation</keyword>
<protein>
    <recommendedName>
        <fullName evidence="4">HTH araC/xylS-type domain-containing protein</fullName>
    </recommendedName>
</protein>
<evidence type="ECO:0000256" key="1">
    <source>
        <dbReference type="ARBA" id="ARBA00023015"/>
    </source>
</evidence>
<dbReference type="GO" id="GO:0003700">
    <property type="term" value="F:DNA-binding transcription factor activity"/>
    <property type="evidence" value="ECO:0007669"/>
    <property type="project" value="InterPro"/>
</dbReference>
<dbReference type="PROSITE" id="PS01124">
    <property type="entry name" value="HTH_ARAC_FAMILY_2"/>
    <property type="match status" value="1"/>
</dbReference>
<evidence type="ECO:0000313" key="5">
    <source>
        <dbReference type="EMBL" id="GEL98282.1"/>
    </source>
</evidence>
<dbReference type="SUPFAM" id="SSF46689">
    <property type="entry name" value="Homeodomain-like"/>
    <property type="match status" value="1"/>
</dbReference>
<dbReference type="EMBL" id="BJWH01000007">
    <property type="protein sequence ID" value="GEL98282.1"/>
    <property type="molecule type" value="Genomic_DNA"/>
</dbReference>
<dbReference type="GO" id="GO:0043565">
    <property type="term" value="F:sequence-specific DNA binding"/>
    <property type="evidence" value="ECO:0007669"/>
    <property type="project" value="InterPro"/>
</dbReference>